<evidence type="ECO:0000313" key="4">
    <source>
        <dbReference type="Proteomes" id="UP001303046"/>
    </source>
</evidence>
<comment type="caution">
    <text evidence="3">The sequence shown here is derived from an EMBL/GenBank/DDBJ whole genome shotgun (WGS) entry which is preliminary data.</text>
</comment>
<dbReference type="Gene3D" id="3.40.50.720">
    <property type="entry name" value="NAD(P)-binding Rossmann-like Domain"/>
    <property type="match status" value="1"/>
</dbReference>
<sequence length="341" mass="38529">MIICNIHVIILSCPCRTIWQGPYGSDAVLLKHHVIDINDEGALERALQGCAAVVHCAHAEMPWKYVDKEGTQGIWRDNLTATEILVDTMQRLGIKDLVHVGDAYSALPIEDNYGLGEHVFIDYPRDYMLGDYGESRTRAEMYARIACRKDSDSFHGVFLRPVHVHGEAGSSSWSSLMEMAEQGNIPYIVGERRGMHQFIYAGNLAAIIDRCLVKLSTNPQLLNGELIYCLDETNVMPFREFLERRVCSSLFSPKVAVSFEKSFLKHYIDYIKYNIGLSPSPNSLSYPMFRFLFAKTIGFSNRKQRILLDFIPEVSQEESMKLSLQMSSEFPGSPRAAVRSG</sequence>
<proteinExistence type="inferred from homology"/>
<evidence type="ECO:0000259" key="2">
    <source>
        <dbReference type="Pfam" id="PF01073"/>
    </source>
</evidence>
<evidence type="ECO:0000313" key="3">
    <source>
        <dbReference type="EMBL" id="KAK6738137.1"/>
    </source>
</evidence>
<protein>
    <recommendedName>
        <fullName evidence="2">3-beta hydroxysteroid dehydrogenase/isomerase domain-containing protein</fullName>
    </recommendedName>
</protein>
<comment type="similarity">
    <text evidence="1">Belongs to the 3-beta-HSD family.</text>
</comment>
<dbReference type="EMBL" id="JAVFWL010000002">
    <property type="protein sequence ID" value="KAK6738137.1"/>
    <property type="molecule type" value="Genomic_DNA"/>
</dbReference>
<dbReference type="SUPFAM" id="SSF51735">
    <property type="entry name" value="NAD(P)-binding Rossmann-fold domains"/>
    <property type="match status" value="1"/>
</dbReference>
<dbReference type="InterPro" id="IPR002225">
    <property type="entry name" value="3Beta_OHSteriod_DH/Estase"/>
</dbReference>
<organism evidence="3 4">
    <name type="scientific">Necator americanus</name>
    <name type="common">Human hookworm</name>
    <dbReference type="NCBI Taxonomy" id="51031"/>
    <lineage>
        <taxon>Eukaryota</taxon>
        <taxon>Metazoa</taxon>
        <taxon>Ecdysozoa</taxon>
        <taxon>Nematoda</taxon>
        <taxon>Chromadorea</taxon>
        <taxon>Rhabditida</taxon>
        <taxon>Rhabditina</taxon>
        <taxon>Rhabditomorpha</taxon>
        <taxon>Strongyloidea</taxon>
        <taxon>Ancylostomatidae</taxon>
        <taxon>Bunostominae</taxon>
        <taxon>Necator</taxon>
    </lineage>
</organism>
<dbReference type="Proteomes" id="UP001303046">
    <property type="component" value="Unassembled WGS sequence"/>
</dbReference>
<accession>A0ABR1CIA7</accession>
<keyword evidence="4" id="KW-1185">Reference proteome</keyword>
<evidence type="ECO:0000256" key="1">
    <source>
        <dbReference type="RuleBase" id="RU004475"/>
    </source>
</evidence>
<name>A0ABR1CIA7_NECAM</name>
<gene>
    <name evidence="3" type="primary">Necator_chrII.g8114</name>
    <name evidence="3" type="ORF">RB195_020320</name>
</gene>
<keyword evidence="1" id="KW-0560">Oxidoreductase</keyword>
<dbReference type="Pfam" id="PF01073">
    <property type="entry name" value="3Beta_HSD"/>
    <property type="match status" value="1"/>
</dbReference>
<feature type="domain" description="3-beta hydroxysteroid dehydrogenase/isomerase" evidence="2">
    <location>
        <begin position="32"/>
        <end position="242"/>
    </location>
</feature>
<dbReference type="InterPro" id="IPR036291">
    <property type="entry name" value="NAD(P)-bd_dom_sf"/>
</dbReference>
<reference evidence="3 4" key="1">
    <citation type="submission" date="2023-08" db="EMBL/GenBank/DDBJ databases">
        <title>A Necator americanus chromosomal reference genome.</title>
        <authorList>
            <person name="Ilik V."/>
            <person name="Petrzelkova K.J."/>
            <person name="Pardy F."/>
            <person name="Fuh T."/>
            <person name="Niatou-Singa F.S."/>
            <person name="Gouil Q."/>
            <person name="Baker L."/>
            <person name="Ritchie M.E."/>
            <person name="Jex A.R."/>
            <person name="Gazzola D."/>
            <person name="Li H."/>
            <person name="Toshio Fujiwara R."/>
            <person name="Zhan B."/>
            <person name="Aroian R.V."/>
            <person name="Pafco B."/>
            <person name="Schwarz E.M."/>
        </authorList>
    </citation>
    <scope>NUCLEOTIDE SEQUENCE [LARGE SCALE GENOMIC DNA]</scope>
    <source>
        <strain evidence="3 4">Aroian</strain>
        <tissue evidence="3">Whole animal</tissue>
    </source>
</reference>